<dbReference type="Proteomes" id="UP000734854">
    <property type="component" value="Unassembled WGS sequence"/>
</dbReference>
<dbReference type="InterPro" id="IPR050600">
    <property type="entry name" value="SETD3_SETD6_MTase"/>
</dbReference>
<feature type="region of interest" description="Disordered" evidence="1">
    <location>
        <begin position="306"/>
        <end position="331"/>
    </location>
</feature>
<dbReference type="InterPro" id="IPR046341">
    <property type="entry name" value="SET_dom_sf"/>
</dbReference>
<dbReference type="SUPFAM" id="SSF82199">
    <property type="entry name" value="SET domain"/>
    <property type="match status" value="1"/>
</dbReference>
<sequence length="465" mass="53104">MWGKQVAMQKLNLSRNHKPGLLIGFNSWLSFRVDALAALEGTLLFEELLQSKEHLRQQFDASCPQFCDNYPDIFERKLYSWDKFLWACELWYSNSMKVIFADGKLRTCLVPIAGFLNHSLCPHIVHCGRVDPVTKSLKLPVSLPREKGNQHYLSYGNLPSSHFLMFYGFLPNGDNFYDVILLGGYTEDAFLDHIYVGSLKPIETSMLGCQSLESKQIRTDQDGDHGNQPLDAAIGINIHMVRGTWLSNANKPHAYGWPPQLCKTLDCSIMSSYAMQNSIIDKENERNALETILSISAPMLEGLCNTDKMGSQSEPPPPLNERTGSVAKRSREVENPKATRVWFRYLTQCSRCSSPRDRSLLNERTGSVAKRSREVENPKATRVWFRTCNCIHSLLQQKQRDIEFREGSNEHKQRDVSIWNLLHLNKLTITFTRKKDVSMGHGMERRLTVDAYEVKKQDLKAGTLI</sequence>
<evidence type="ECO:0008006" key="4">
    <source>
        <dbReference type="Google" id="ProtNLM"/>
    </source>
</evidence>
<dbReference type="EMBL" id="JACMSC010000005">
    <property type="protein sequence ID" value="KAG6520181.1"/>
    <property type="molecule type" value="Genomic_DNA"/>
</dbReference>
<gene>
    <name evidence="2" type="ORF">ZIOFF_017219</name>
</gene>
<organism evidence="2 3">
    <name type="scientific">Zingiber officinale</name>
    <name type="common">Ginger</name>
    <name type="synonym">Amomum zingiber</name>
    <dbReference type="NCBI Taxonomy" id="94328"/>
    <lineage>
        <taxon>Eukaryota</taxon>
        <taxon>Viridiplantae</taxon>
        <taxon>Streptophyta</taxon>
        <taxon>Embryophyta</taxon>
        <taxon>Tracheophyta</taxon>
        <taxon>Spermatophyta</taxon>
        <taxon>Magnoliopsida</taxon>
        <taxon>Liliopsida</taxon>
        <taxon>Zingiberales</taxon>
        <taxon>Zingiberaceae</taxon>
        <taxon>Zingiber</taxon>
    </lineage>
</organism>
<evidence type="ECO:0000313" key="3">
    <source>
        <dbReference type="Proteomes" id="UP000734854"/>
    </source>
</evidence>
<dbReference type="GO" id="GO:0016279">
    <property type="term" value="F:protein-lysine N-methyltransferase activity"/>
    <property type="evidence" value="ECO:0007669"/>
    <property type="project" value="TreeGrafter"/>
</dbReference>
<reference evidence="2 3" key="1">
    <citation type="submission" date="2020-08" db="EMBL/GenBank/DDBJ databases">
        <title>Plant Genome Project.</title>
        <authorList>
            <person name="Zhang R.-G."/>
        </authorList>
    </citation>
    <scope>NUCLEOTIDE SEQUENCE [LARGE SCALE GENOMIC DNA]</scope>
    <source>
        <tissue evidence="2">Rhizome</tissue>
    </source>
</reference>
<dbReference type="PANTHER" id="PTHR13271:SF103">
    <property type="entry name" value="N-METHYLTRANSFERASE DOMAIN AND SET DOMAIN CONTAINING PROTEIN-RELATED"/>
    <property type="match status" value="1"/>
</dbReference>
<proteinExistence type="predicted"/>
<evidence type="ECO:0000256" key="1">
    <source>
        <dbReference type="SAM" id="MobiDB-lite"/>
    </source>
</evidence>
<protein>
    <recommendedName>
        <fullName evidence="4">SET domain-containing protein</fullName>
    </recommendedName>
</protein>
<dbReference type="PANTHER" id="PTHR13271">
    <property type="entry name" value="UNCHARACTERIZED PUTATIVE METHYLTRANSFERASE"/>
    <property type="match status" value="1"/>
</dbReference>
<evidence type="ECO:0000313" key="2">
    <source>
        <dbReference type="EMBL" id="KAG6520181.1"/>
    </source>
</evidence>
<accession>A0A8J5HBG4</accession>
<dbReference type="CDD" id="cd10527">
    <property type="entry name" value="SET_LSMT"/>
    <property type="match status" value="1"/>
</dbReference>
<comment type="caution">
    <text evidence="2">The sequence shown here is derived from an EMBL/GenBank/DDBJ whole genome shotgun (WGS) entry which is preliminary data.</text>
</comment>
<keyword evidence="3" id="KW-1185">Reference proteome</keyword>
<dbReference type="Gene3D" id="3.90.1410.10">
    <property type="entry name" value="set domain protein methyltransferase, domain 1"/>
    <property type="match status" value="1"/>
</dbReference>
<dbReference type="AlphaFoldDB" id="A0A8J5HBG4"/>
<name>A0A8J5HBG4_ZINOF</name>